<evidence type="ECO:0000256" key="2">
    <source>
        <dbReference type="ARBA" id="ARBA00022801"/>
    </source>
</evidence>
<dbReference type="EMBL" id="JAAVNE010000030">
    <property type="protein sequence ID" value="NKC32691.1"/>
    <property type="molecule type" value="Genomic_DNA"/>
</dbReference>
<dbReference type="InterPro" id="IPR050287">
    <property type="entry name" value="MTA/SAH_deaminase"/>
</dbReference>
<dbReference type="PANTHER" id="PTHR43794:SF11">
    <property type="entry name" value="AMIDOHYDROLASE-RELATED DOMAIN-CONTAINING PROTEIN"/>
    <property type="match status" value="1"/>
</dbReference>
<dbReference type="SUPFAM" id="SSF51338">
    <property type="entry name" value="Composite domain of metallo-dependent hydrolases"/>
    <property type="match status" value="2"/>
</dbReference>
<protein>
    <submittedName>
        <fullName evidence="4">Amidohydrolase family protein</fullName>
    </submittedName>
</protein>
<dbReference type="Pfam" id="PF01979">
    <property type="entry name" value="Amidohydro_1"/>
    <property type="match status" value="1"/>
</dbReference>
<organism evidence="4 5">
    <name type="scientific">Falsiroseomonas selenitidurans</name>
    <dbReference type="NCBI Taxonomy" id="2716335"/>
    <lineage>
        <taxon>Bacteria</taxon>
        <taxon>Pseudomonadati</taxon>
        <taxon>Pseudomonadota</taxon>
        <taxon>Alphaproteobacteria</taxon>
        <taxon>Acetobacterales</taxon>
        <taxon>Roseomonadaceae</taxon>
        <taxon>Falsiroseomonas</taxon>
    </lineage>
</organism>
<keyword evidence="2" id="KW-0378">Hydrolase</keyword>
<dbReference type="InterPro" id="IPR032466">
    <property type="entry name" value="Metal_Hydrolase"/>
</dbReference>
<dbReference type="Gene3D" id="2.30.40.10">
    <property type="entry name" value="Urease, subunit C, domain 1"/>
    <property type="match status" value="1"/>
</dbReference>
<name>A0ABX1E6Y1_9PROT</name>
<dbReference type="Proteomes" id="UP000787635">
    <property type="component" value="Unassembled WGS sequence"/>
</dbReference>
<evidence type="ECO:0000313" key="5">
    <source>
        <dbReference type="Proteomes" id="UP000787635"/>
    </source>
</evidence>
<feature type="domain" description="Amidohydrolase-related" evidence="3">
    <location>
        <begin position="63"/>
        <end position="425"/>
    </location>
</feature>
<dbReference type="RefSeq" id="WP_168033066.1">
    <property type="nucleotide sequence ID" value="NZ_JAAVNE010000030.1"/>
</dbReference>
<dbReference type="Gene3D" id="3.20.20.140">
    <property type="entry name" value="Metal-dependent hydrolases"/>
    <property type="match status" value="1"/>
</dbReference>
<accession>A0ABX1E6Y1</accession>
<comment type="similarity">
    <text evidence="1">Belongs to the metallo-dependent hydrolases superfamily. ATZ/TRZ family.</text>
</comment>
<comment type="caution">
    <text evidence="4">The sequence shown here is derived from an EMBL/GenBank/DDBJ whole genome shotgun (WGS) entry which is preliminary data.</text>
</comment>
<evidence type="ECO:0000256" key="1">
    <source>
        <dbReference type="ARBA" id="ARBA00006745"/>
    </source>
</evidence>
<gene>
    <name evidence="4" type="ORF">HEQ75_17635</name>
</gene>
<dbReference type="InterPro" id="IPR011059">
    <property type="entry name" value="Metal-dep_hydrolase_composite"/>
</dbReference>
<evidence type="ECO:0000259" key="3">
    <source>
        <dbReference type="Pfam" id="PF01979"/>
    </source>
</evidence>
<proteinExistence type="inferred from homology"/>
<dbReference type="SUPFAM" id="SSF51556">
    <property type="entry name" value="Metallo-dependent hydrolases"/>
    <property type="match status" value="1"/>
</dbReference>
<dbReference type="PANTHER" id="PTHR43794">
    <property type="entry name" value="AMINOHYDROLASE SSNA-RELATED"/>
    <property type="match status" value="1"/>
</dbReference>
<dbReference type="InterPro" id="IPR006680">
    <property type="entry name" value="Amidohydro-rel"/>
</dbReference>
<sequence length="477" mass="50359">MLRRHNAEAALDTLILEPGWIWDARDGLRGGQHVVVQGGRIADVVAERPTLEAERIVLPDGLLLPGFVNLHNHAFSAPLFRGLADDIAAGELPGDIVYSLLMPLGDIAAEVLDEAAIGDVAEMALLETMKGGSTTIMDVWRLQQAPFIERGRGLGLRTYSCPYLFSTPKMDMTPDGRPVTAPEAADTGFDRVMALFAANDEGPRGRTRVGFGPHGLDTCTPELLVRLRDTVDAIGCPLTIHAAQSQVEIDIVRAHYGKSPIEHIRDLGLLRPGTVLAHCVLATDAELAMIRDHGAAVASCPYAFSRFGVAVPFARFLDAGINLGVGTDGVGLDMVAELRAAALLAKVQAGRGGIAGGEAMLRAATAGGAAAIGRDDLGTLAVGATADLLLFDLSGARYQPVWNPLQALLTNGVAADLHTMLVDGRMLIRDRAVQGVDEAAITRRGAAAIRRVWDAAARLGRLPAGIAARRAEQAAFA</sequence>
<reference evidence="4 5" key="1">
    <citation type="submission" date="2020-03" db="EMBL/GenBank/DDBJ databases">
        <title>Roseomonas selenitidurans sp. nov. isolated from urban soil.</title>
        <authorList>
            <person name="Liu H."/>
        </authorList>
    </citation>
    <scope>NUCLEOTIDE SEQUENCE [LARGE SCALE GENOMIC DNA]</scope>
    <source>
        <strain evidence="4 5">BU-1</strain>
    </source>
</reference>
<evidence type="ECO:0000313" key="4">
    <source>
        <dbReference type="EMBL" id="NKC32691.1"/>
    </source>
</evidence>
<keyword evidence="5" id="KW-1185">Reference proteome</keyword>